<evidence type="ECO:0000313" key="2">
    <source>
        <dbReference type="EMBL" id="KAJ2923837.1"/>
    </source>
</evidence>
<dbReference type="InterPro" id="IPR032675">
    <property type="entry name" value="LRR_dom_sf"/>
</dbReference>
<reference evidence="2" key="1">
    <citation type="submission" date="2022-06" db="EMBL/GenBank/DDBJ databases">
        <title>Genome Sequence of Candolleomyces eurysporus.</title>
        <authorList>
            <person name="Buettner E."/>
        </authorList>
    </citation>
    <scope>NUCLEOTIDE SEQUENCE</scope>
    <source>
        <strain evidence="2">VTCC 930004</strain>
    </source>
</reference>
<protein>
    <recommendedName>
        <fullName evidence="4">F-box domain-containing protein</fullName>
    </recommendedName>
</protein>
<keyword evidence="3" id="KW-1185">Reference proteome</keyword>
<evidence type="ECO:0000256" key="1">
    <source>
        <dbReference type="SAM" id="Coils"/>
    </source>
</evidence>
<dbReference type="OrthoDB" id="3221235at2759"/>
<feature type="coiled-coil region" evidence="1">
    <location>
        <begin position="31"/>
        <end position="65"/>
    </location>
</feature>
<name>A0A9W8IW62_9AGAR</name>
<evidence type="ECO:0008006" key="4">
    <source>
        <dbReference type="Google" id="ProtNLM"/>
    </source>
</evidence>
<sequence>MAMRASQALSDLFDSNLPPSPQQYSIAQTAITSFNQELAVISERMSDLERRLTSLRAEKVAIEAKRQQYLDVISARRRIPTEILGAFIETACFDSPKPHVGAPPFLPFMLVSRAWFQAACGIFDLWSELDINLKSDYREEDFQHIVERASRWYSRAGSHPLKLSLSLSSPNPNNHIFFRYLHSIVSSLGYLVVKIEMETPSDLEILKHIFHNPDSSHAVLWPQMRTLHLHLQCKQELGQDLQLRDAFSNASEQFPALRDFAIRSNGTTAKFSIPWDALTKLRLGPFVNLTGMTYCSVLRECRHLRSLHIDIEFWFGVTSIGRLEDLSQGPVTLPHLTQLSIVYGCGHDAVCTNLVNNLVLPSLVSLHLETNLLEDRVNSILSAFGRLVRRSHNSNTLKSISLSLGMALSCCMSGLSDLCSEVPALEVLQLSGQSIGGGLMDAIPPRLKKLTVELTCRELDRVRIAFGLYLKRRYSSLDASAEDAPIRVRLRVVEGERSRSASRQIEELKSRIGSGLDLVMK</sequence>
<dbReference type="SUPFAM" id="SSF52047">
    <property type="entry name" value="RNI-like"/>
    <property type="match status" value="1"/>
</dbReference>
<evidence type="ECO:0000313" key="3">
    <source>
        <dbReference type="Proteomes" id="UP001140091"/>
    </source>
</evidence>
<dbReference type="AlphaFoldDB" id="A0A9W8IW62"/>
<dbReference type="Gene3D" id="3.80.10.10">
    <property type="entry name" value="Ribonuclease Inhibitor"/>
    <property type="match status" value="1"/>
</dbReference>
<accession>A0A9W8IW62</accession>
<feature type="non-terminal residue" evidence="2">
    <location>
        <position position="521"/>
    </location>
</feature>
<dbReference type="Proteomes" id="UP001140091">
    <property type="component" value="Unassembled WGS sequence"/>
</dbReference>
<organism evidence="2 3">
    <name type="scientific">Candolleomyces eurysporus</name>
    <dbReference type="NCBI Taxonomy" id="2828524"/>
    <lineage>
        <taxon>Eukaryota</taxon>
        <taxon>Fungi</taxon>
        <taxon>Dikarya</taxon>
        <taxon>Basidiomycota</taxon>
        <taxon>Agaricomycotina</taxon>
        <taxon>Agaricomycetes</taxon>
        <taxon>Agaricomycetidae</taxon>
        <taxon>Agaricales</taxon>
        <taxon>Agaricineae</taxon>
        <taxon>Psathyrellaceae</taxon>
        <taxon>Candolleomyces</taxon>
    </lineage>
</organism>
<comment type="caution">
    <text evidence="2">The sequence shown here is derived from an EMBL/GenBank/DDBJ whole genome shotgun (WGS) entry which is preliminary data.</text>
</comment>
<gene>
    <name evidence="2" type="ORF">H1R20_g13260</name>
</gene>
<keyword evidence="1" id="KW-0175">Coiled coil</keyword>
<dbReference type="EMBL" id="JANBPK010001274">
    <property type="protein sequence ID" value="KAJ2923837.1"/>
    <property type="molecule type" value="Genomic_DNA"/>
</dbReference>
<proteinExistence type="predicted"/>